<evidence type="ECO:0000259" key="12">
    <source>
        <dbReference type="Pfam" id="PF08030"/>
    </source>
</evidence>
<feature type="domain" description="FAD-binding 8" evidence="11">
    <location>
        <begin position="151"/>
        <end position="238"/>
    </location>
</feature>
<dbReference type="SFLD" id="SFLDS00052">
    <property type="entry name" value="Ferric_Reductase_Domain"/>
    <property type="match status" value="1"/>
</dbReference>
<accession>A0A1L9RRM7</accession>
<feature type="transmembrane region" description="Helical" evidence="9">
    <location>
        <begin position="31"/>
        <end position="54"/>
    </location>
</feature>
<evidence type="ECO:0000256" key="7">
    <source>
        <dbReference type="ARBA" id="ARBA00023065"/>
    </source>
</evidence>
<dbReference type="SFLD" id="SFLDG01168">
    <property type="entry name" value="Ferric_reductase_subgroup_(FRE"/>
    <property type="match status" value="1"/>
</dbReference>
<feature type="transmembrane region" description="Helical" evidence="9">
    <location>
        <begin position="66"/>
        <end position="87"/>
    </location>
</feature>
<dbReference type="Gene3D" id="3.40.50.80">
    <property type="entry name" value="Nucleotide-binding domain of ferredoxin-NADP reductase (FNR) module"/>
    <property type="match status" value="1"/>
</dbReference>
<evidence type="ECO:0000259" key="10">
    <source>
        <dbReference type="Pfam" id="PF01794"/>
    </source>
</evidence>
<evidence type="ECO:0000313" key="13">
    <source>
        <dbReference type="EMBL" id="OJJ37610.1"/>
    </source>
</evidence>
<dbReference type="OrthoDB" id="10006946at2759"/>
<protein>
    <recommendedName>
        <fullName evidence="15">FAD-binding FR-type domain-containing protein</fullName>
    </recommendedName>
</protein>
<evidence type="ECO:0008006" key="15">
    <source>
        <dbReference type="Google" id="ProtNLM"/>
    </source>
</evidence>
<name>A0A1L9RRM7_ASPWE</name>
<comment type="subcellular location">
    <subcellularLocation>
        <location evidence="1">Membrane</location>
        <topology evidence="1">Multi-pass membrane protein</topology>
    </subcellularLocation>
</comment>
<feature type="transmembrane region" description="Helical" evidence="9">
    <location>
        <begin position="116"/>
        <end position="133"/>
    </location>
</feature>
<evidence type="ECO:0000256" key="9">
    <source>
        <dbReference type="SAM" id="Phobius"/>
    </source>
</evidence>
<dbReference type="CDD" id="cd06186">
    <property type="entry name" value="NOX_Duox_like_FAD_NADP"/>
    <property type="match status" value="1"/>
</dbReference>
<dbReference type="InterPro" id="IPR039261">
    <property type="entry name" value="FNR_nucleotide-bd"/>
</dbReference>
<dbReference type="GO" id="GO:0000293">
    <property type="term" value="F:ferric-chelate reductase activity"/>
    <property type="evidence" value="ECO:0007669"/>
    <property type="project" value="UniProtKB-ARBA"/>
</dbReference>
<dbReference type="AlphaFoldDB" id="A0A1L9RRM7"/>
<evidence type="ECO:0000256" key="6">
    <source>
        <dbReference type="ARBA" id="ARBA00023002"/>
    </source>
</evidence>
<dbReference type="RefSeq" id="XP_040691286.1">
    <property type="nucleotide sequence ID" value="XM_040830720.1"/>
</dbReference>
<keyword evidence="2" id="KW-0813">Transport</keyword>
<dbReference type="EMBL" id="KV878211">
    <property type="protein sequence ID" value="OJJ37610.1"/>
    <property type="molecule type" value="Genomic_DNA"/>
</dbReference>
<reference evidence="14" key="1">
    <citation type="journal article" date="2017" name="Genome Biol.">
        <title>Comparative genomics reveals high biological diversity and specific adaptations in the industrially and medically important fungal genus Aspergillus.</title>
        <authorList>
            <person name="de Vries R.P."/>
            <person name="Riley R."/>
            <person name="Wiebenga A."/>
            <person name="Aguilar-Osorio G."/>
            <person name="Amillis S."/>
            <person name="Uchima C.A."/>
            <person name="Anderluh G."/>
            <person name="Asadollahi M."/>
            <person name="Askin M."/>
            <person name="Barry K."/>
            <person name="Battaglia E."/>
            <person name="Bayram O."/>
            <person name="Benocci T."/>
            <person name="Braus-Stromeyer S.A."/>
            <person name="Caldana C."/>
            <person name="Canovas D."/>
            <person name="Cerqueira G.C."/>
            <person name="Chen F."/>
            <person name="Chen W."/>
            <person name="Choi C."/>
            <person name="Clum A."/>
            <person name="Dos Santos R.A."/>
            <person name="Damasio A.R."/>
            <person name="Diallinas G."/>
            <person name="Emri T."/>
            <person name="Fekete E."/>
            <person name="Flipphi M."/>
            <person name="Freyberg S."/>
            <person name="Gallo A."/>
            <person name="Gournas C."/>
            <person name="Habgood R."/>
            <person name="Hainaut M."/>
            <person name="Harispe M.L."/>
            <person name="Henrissat B."/>
            <person name="Hilden K.S."/>
            <person name="Hope R."/>
            <person name="Hossain A."/>
            <person name="Karabika E."/>
            <person name="Karaffa L."/>
            <person name="Karanyi Z."/>
            <person name="Krasevec N."/>
            <person name="Kuo A."/>
            <person name="Kusch H."/>
            <person name="LaButti K."/>
            <person name="Lagendijk E.L."/>
            <person name="Lapidus A."/>
            <person name="Levasseur A."/>
            <person name="Lindquist E."/>
            <person name="Lipzen A."/>
            <person name="Logrieco A.F."/>
            <person name="MacCabe A."/>
            <person name="Maekelae M.R."/>
            <person name="Malavazi I."/>
            <person name="Melin P."/>
            <person name="Meyer V."/>
            <person name="Mielnichuk N."/>
            <person name="Miskei M."/>
            <person name="Molnar A.P."/>
            <person name="Mule G."/>
            <person name="Ngan C.Y."/>
            <person name="Orejas M."/>
            <person name="Orosz E."/>
            <person name="Ouedraogo J.P."/>
            <person name="Overkamp K.M."/>
            <person name="Park H.-S."/>
            <person name="Perrone G."/>
            <person name="Piumi F."/>
            <person name="Punt P.J."/>
            <person name="Ram A.F."/>
            <person name="Ramon A."/>
            <person name="Rauscher S."/>
            <person name="Record E."/>
            <person name="Riano-Pachon D.M."/>
            <person name="Robert V."/>
            <person name="Roehrig J."/>
            <person name="Ruller R."/>
            <person name="Salamov A."/>
            <person name="Salih N.S."/>
            <person name="Samson R.A."/>
            <person name="Sandor E."/>
            <person name="Sanguinetti M."/>
            <person name="Schuetze T."/>
            <person name="Sepcic K."/>
            <person name="Shelest E."/>
            <person name="Sherlock G."/>
            <person name="Sophianopoulou V."/>
            <person name="Squina F.M."/>
            <person name="Sun H."/>
            <person name="Susca A."/>
            <person name="Todd R.B."/>
            <person name="Tsang A."/>
            <person name="Unkles S.E."/>
            <person name="van de Wiele N."/>
            <person name="van Rossen-Uffink D."/>
            <person name="Oliveira J.V."/>
            <person name="Vesth T.C."/>
            <person name="Visser J."/>
            <person name="Yu J.-H."/>
            <person name="Zhou M."/>
            <person name="Andersen M.R."/>
            <person name="Archer D.B."/>
            <person name="Baker S.E."/>
            <person name="Benoit I."/>
            <person name="Brakhage A.A."/>
            <person name="Braus G.H."/>
            <person name="Fischer R."/>
            <person name="Frisvad J.C."/>
            <person name="Goldman G.H."/>
            <person name="Houbraken J."/>
            <person name="Oakley B."/>
            <person name="Pocsi I."/>
            <person name="Scazzocchio C."/>
            <person name="Seiboth B."/>
            <person name="vanKuyk P.A."/>
            <person name="Wortman J."/>
            <person name="Dyer P.S."/>
            <person name="Grigoriev I.V."/>
        </authorList>
    </citation>
    <scope>NUCLEOTIDE SEQUENCE [LARGE SCALE GENOMIC DNA]</scope>
    <source>
        <strain evidence="14">DTO 134E9</strain>
    </source>
</reference>
<organism evidence="13 14">
    <name type="scientific">Aspergillus wentii DTO 134E9</name>
    <dbReference type="NCBI Taxonomy" id="1073089"/>
    <lineage>
        <taxon>Eukaryota</taxon>
        <taxon>Fungi</taxon>
        <taxon>Dikarya</taxon>
        <taxon>Ascomycota</taxon>
        <taxon>Pezizomycotina</taxon>
        <taxon>Eurotiomycetes</taxon>
        <taxon>Eurotiomycetidae</taxon>
        <taxon>Eurotiales</taxon>
        <taxon>Aspergillaceae</taxon>
        <taxon>Aspergillus</taxon>
        <taxon>Aspergillus subgen. Cremei</taxon>
    </lineage>
</organism>
<dbReference type="GeneID" id="63746568"/>
<keyword evidence="8 9" id="KW-0472">Membrane</keyword>
<gene>
    <name evidence="13" type="ORF">ASPWEDRAFT_171079</name>
</gene>
<keyword evidence="4" id="KW-0249">Electron transport</keyword>
<evidence type="ECO:0000256" key="2">
    <source>
        <dbReference type="ARBA" id="ARBA00022448"/>
    </source>
</evidence>
<dbReference type="GO" id="GO:0006879">
    <property type="term" value="P:intracellular iron ion homeostasis"/>
    <property type="evidence" value="ECO:0007669"/>
    <property type="project" value="TreeGrafter"/>
</dbReference>
<dbReference type="STRING" id="1073089.A0A1L9RRM7"/>
<sequence>MVLLVFLALRNTPLAPLSATSYDQLRQLHKVAGYTCIVTSWLHAIVYLSSWSALGKLDKMRETPMIAGAVGGTAMLVIGVSTISYIYRRRYEVFYLIHMTMFMLILIVIGMHRPKFSTSSVIIIIFTACIWGLDRLIRLAKIFWNFPGNHATVTALPNGGIRVRLTRRLAATPGSHAFLWLPAIRLFEMHPFTMVSVDPAEFVIRAHDGFSGELYRHAQNHNGNGATLRCSVDGGYGQILDFGAFERVVLVAGGSGMSFTCAVAAELIRKSAASRAKKIDFIWTVREKQTLSWYQEELRQLQDNSLVNLIIHVTHSSIPSTEQLPQATSSLEKEVLATAELEAESDPVPRDTEAGPLEKTTIIDYPLTMHPGRPDIYSLISSATFGTDTKDRIAVGVCGPSGLVDSTRQAVSRAMADGALVTLYAEEFGW</sequence>
<keyword evidence="3 9" id="KW-0812">Transmembrane</keyword>
<dbReference type="InterPro" id="IPR051410">
    <property type="entry name" value="Ferric/Cupric_Reductase"/>
</dbReference>
<evidence type="ECO:0000256" key="1">
    <source>
        <dbReference type="ARBA" id="ARBA00004141"/>
    </source>
</evidence>
<dbReference type="GO" id="GO:0005886">
    <property type="term" value="C:plasma membrane"/>
    <property type="evidence" value="ECO:0007669"/>
    <property type="project" value="TreeGrafter"/>
</dbReference>
<keyword evidence="5 9" id="KW-1133">Transmembrane helix</keyword>
<keyword evidence="14" id="KW-1185">Reference proteome</keyword>
<keyword evidence="7" id="KW-0406">Ion transport</keyword>
<dbReference type="InterPro" id="IPR013121">
    <property type="entry name" value="Fe_red_NAD-bd_6"/>
</dbReference>
<proteinExistence type="predicted"/>
<dbReference type="InterPro" id="IPR013112">
    <property type="entry name" value="FAD-bd_8"/>
</dbReference>
<dbReference type="GO" id="GO:0015677">
    <property type="term" value="P:copper ion import"/>
    <property type="evidence" value="ECO:0007669"/>
    <property type="project" value="TreeGrafter"/>
</dbReference>
<dbReference type="Proteomes" id="UP000184383">
    <property type="component" value="Unassembled WGS sequence"/>
</dbReference>
<keyword evidence="6" id="KW-0560">Oxidoreductase</keyword>
<dbReference type="PANTHER" id="PTHR32361">
    <property type="entry name" value="FERRIC/CUPRIC REDUCTASE TRANSMEMBRANE COMPONENT"/>
    <property type="match status" value="1"/>
</dbReference>
<feature type="domain" description="Ferric reductase NAD binding" evidence="12">
    <location>
        <begin position="245"/>
        <end position="411"/>
    </location>
</feature>
<dbReference type="Pfam" id="PF01794">
    <property type="entry name" value="Ferric_reduct"/>
    <property type="match status" value="1"/>
</dbReference>
<evidence type="ECO:0000256" key="5">
    <source>
        <dbReference type="ARBA" id="ARBA00022989"/>
    </source>
</evidence>
<evidence type="ECO:0000259" key="11">
    <source>
        <dbReference type="Pfam" id="PF08022"/>
    </source>
</evidence>
<feature type="transmembrane region" description="Helical" evidence="9">
    <location>
        <begin position="93"/>
        <end position="109"/>
    </location>
</feature>
<evidence type="ECO:0000256" key="3">
    <source>
        <dbReference type="ARBA" id="ARBA00022692"/>
    </source>
</evidence>
<dbReference type="VEuPathDB" id="FungiDB:ASPWEDRAFT_171079"/>
<dbReference type="Pfam" id="PF08022">
    <property type="entry name" value="FAD_binding_8"/>
    <property type="match status" value="1"/>
</dbReference>
<dbReference type="GO" id="GO:0006826">
    <property type="term" value="P:iron ion transport"/>
    <property type="evidence" value="ECO:0007669"/>
    <property type="project" value="TreeGrafter"/>
</dbReference>
<feature type="domain" description="Ferric oxidoreductase" evidence="10">
    <location>
        <begin position="1"/>
        <end position="108"/>
    </location>
</feature>
<dbReference type="InterPro" id="IPR013130">
    <property type="entry name" value="Fe3_Rdtase_TM_dom"/>
</dbReference>
<dbReference type="SUPFAM" id="SSF52343">
    <property type="entry name" value="Ferredoxin reductase-like, C-terminal NADP-linked domain"/>
    <property type="match status" value="1"/>
</dbReference>
<dbReference type="PANTHER" id="PTHR32361:SF9">
    <property type="entry name" value="FERRIC REDUCTASE TRANSMEMBRANE COMPONENT 3-RELATED"/>
    <property type="match status" value="1"/>
</dbReference>
<dbReference type="Pfam" id="PF08030">
    <property type="entry name" value="NAD_binding_6"/>
    <property type="match status" value="1"/>
</dbReference>
<evidence type="ECO:0000256" key="8">
    <source>
        <dbReference type="ARBA" id="ARBA00023136"/>
    </source>
</evidence>
<evidence type="ECO:0000256" key="4">
    <source>
        <dbReference type="ARBA" id="ARBA00022982"/>
    </source>
</evidence>
<evidence type="ECO:0000313" key="14">
    <source>
        <dbReference type="Proteomes" id="UP000184383"/>
    </source>
</evidence>